<dbReference type="EMBL" id="LR901624">
    <property type="protein sequence ID" value="CAD7249025.1"/>
    <property type="molecule type" value="Genomic_DNA"/>
</dbReference>
<dbReference type="SMART" id="SM00701">
    <property type="entry name" value="PGRP"/>
    <property type="match status" value="1"/>
</dbReference>
<dbReference type="PANTHER" id="PTHR11022:SF41">
    <property type="entry name" value="PEPTIDOGLYCAN-RECOGNITION PROTEIN LC-RELATED"/>
    <property type="match status" value="1"/>
</dbReference>
<dbReference type="InterPro" id="IPR036505">
    <property type="entry name" value="Amidase/PGRP_sf"/>
</dbReference>
<dbReference type="InterPro" id="IPR002502">
    <property type="entry name" value="Amidase_domain"/>
</dbReference>
<dbReference type="EMBL" id="CAJPEV010002107">
    <property type="protein sequence ID" value="CAG0895685.1"/>
    <property type="molecule type" value="Genomic_DNA"/>
</dbReference>
<dbReference type="Proteomes" id="UP000677054">
    <property type="component" value="Unassembled WGS sequence"/>
</dbReference>
<sequence>MIRREEWGARPPASHVALSTPVRYVVIHHTAMPPAFTVDDGVRGVKEIQDFHMDERGWDDIGYRQDDRRDERETKGFLNTLATMRPDARMQIFFFNEWNCGTLELLRTFLVGEDGSVYEGRGWDRVGAHALNYNTRSIGISILGNFM</sequence>
<keyword evidence="4" id="KW-1185">Reference proteome</keyword>
<dbReference type="Gene3D" id="3.40.80.10">
    <property type="entry name" value="Peptidoglycan recognition protein-like"/>
    <property type="match status" value="2"/>
</dbReference>
<gene>
    <name evidence="3" type="ORF">DSTB1V02_LOCUS8826</name>
</gene>
<feature type="non-terminal residue" evidence="3">
    <location>
        <position position="1"/>
    </location>
</feature>
<evidence type="ECO:0000256" key="1">
    <source>
        <dbReference type="ARBA" id="ARBA00007553"/>
    </source>
</evidence>
<dbReference type="GO" id="GO:0009253">
    <property type="term" value="P:peptidoglycan catabolic process"/>
    <property type="evidence" value="ECO:0007669"/>
    <property type="project" value="InterPro"/>
</dbReference>
<feature type="domain" description="Peptidoglycan recognition protein family" evidence="2">
    <location>
        <begin position="2"/>
        <end position="147"/>
    </location>
</feature>
<dbReference type="InterPro" id="IPR015510">
    <property type="entry name" value="PGRP"/>
</dbReference>
<dbReference type="GO" id="GO:0008270">
    <property type="term" value="F:zinc ion binding"/>
    <property type="evidence" value="ECO:0007669"/>
    <property type="project" value="InterPro"/>
</dbReference>
<comment type="similarity">
    <text evidence="1">Belongs to the N-acetylmuramoyl-L-alanine amidase 2 family.</text>
</comment>
<dbReference type="AlphaFoldDB" id="A0A7R9A6U1"/>
<organism evidence="3">
    <name type="scientific">Darwinula stevensoni</name>
    <dbReference type="NCBI Taxonomy" id="69355"/>
    <lineage>
        <taxon>Eukaryota</taxon>
        <taxon>Metazoa</taxon>
        <taxon>Ecdysozoa</taxon>
        <taxon>Arthropoda</taxon>
        <taxon>Crustacea</taxon>
        <taxon>Oligostraca</taxon>
        <taxon>Ostracoda</taxon>
        <taxon>Podocopa</taxon>
        <taxon>Podocopida</taxon>
        <taxon>Darwinulocopina</taxon>
        <taxon>Darwinuloidea</taxon>
        <taxon>Darwinulidae</taxon>
        <taxon>Darwinula</taxon>
    </lineage>
</organism>
<dbReference type="PANTHER" id="PTHR11022">
    <property type="entry name" value="PEPTIDOGLYCAN RECOGNITION PROTEIN"/>
    <property type="match status" value="1"/>
</dbReference>
<dbReference type="GO" id="GO:0008745">
    <property type="term" value="F:N-acetylmuramoyl-L-alanine amidase activity"/>
    <property type="evidence" value="ECO:0007669"/>
    <property type="project" value="InterPro"/>
</dbReference>
<evidence type="ECO:0000313" key="4">
    <source>
        <dbReference type="Proteomes" id="UP000677054"/>
    </source>
</evidence>
<dbReference type="Pfam" id="PF01510">
    <property type="entry name" value="Amidase_2"/>
    <property type="match status" value="1"/>
</dbReference>
<proteinExistence type="inferred from homology"/>
<dbReference type="CDD" id="cd06583">
    <property type="entry name" value="PGRP"/>
    <property type="match status" value="1"/>
</dbReference>
<dbReference type="InterPro" id="IPR006619">
    <property type="entry name" value="PGRP_domain_met/bac"/>
</dbReference>
<evidence type="ECO:0000259" key="2">
    <source>
        <dbReference type="SMART" id="SM00701"/>
    </source>
</evidence>
<protein>
    <recommendedName>
        <fullName evidence="2">Peptidoglycan recognition protein family domain-containing protein</fullName>
    </recommendedName>
</protein>
<name>A0A7R9A6U1_9CRUS</name>
<accession>A0A7R9A6U1</accession>
<dbReference type="SUPFAM" id="SSF55846">
    <property type="entry name" value="N-acetylmuramoyl-L-alanine amidase-like"/>
    <property type="match status" value="2"/>
</dbReference>
<reference evidence="3" key="1">
    <citation type="submission" date="2020-11" db="EMBL/GenBank/DDBJ databases">
        <authorList>
            <person name="Tran Van P."/>
        </authorList>
    </citation>
    <scope>NUCLEOTIDE SEQUENCE</scope>
</reference>
<evidence type="ECO:0000313" key="3">
    <source>
        <dbReference type="EMBL" id="CAD7249025.1"/>
    </source>
</evidence>
<dbReference type="OrthoDB" id="10001926at2759"/>